<feature type="transmembrane region" description="Helical" evidence="2">
    <location>
        <begin position="110"/>
        <end position="135"/>
    </location>
</feature>
<dbReference type="EMBL" id="MN740973">
    <property type="protein sequence ID" value="QHU20772.1"/>
    <property type="molecule type" value="Genomic_DNA"/>
</dbReference>
<sequence length="312" mass="34926">MSDSLLGTMLTNLKNKATYHAFNAVTDPNANQFVSEQSAPLLPPKADDTPPEDSDATDGDPNTFSASRFAKKIWKQFSSGTSTLIVPIVALILSMYVTNEMIVYSVPIRLIFFIFTFFICFTFTPFLVILGGYYLCKWGYQYYLNELSDGPKAKIMPTIFALLPLTTTQPITSLGYFFMYPFTYPKNEKDAKQLPIIMNNYMESLKKAFTYFNKVQNLPFIAEGFKKLSDNIEHLHDIPKVPEKPSETKNAPMPPVIVPINKNGENVKNTVEAPMPPAYNNTESTSNDVSPPAYNNAPKNAPPAYNNTTTSK</sequence>
<protein>
    <recommendedName>
        <fullName evidence="4">Transmembrane protein</fullName>
    </recommendedName>
</protein>
<name>A0A6C0KS23_9ZZZZ</name>
<evidence type="ECO:0000256" key="1">
    <source>
        <dbReference type="SAM" id="MobiDB-lite"/>
    </source>
</evidence>
<dbReference type="AlphaFoldDB" id="A0A6C0KS23"/>
<reference evidence="3" key="1">
    <citation type="journal article" date="2020" name="Nature">
        <title>Giant virus diversity and host interactions through global metagenomics.</title>
        <authorList>
            <person name="Schulz F."/>
            <person name="Roux S."/>
            <person name="Paez-Espino D."/>
            <person name="Jungbluth S."/>
            <person name="Walsh D.A."/>
            <person name="Denef V.J."/>
            <person name="McMahon K.D."/>
            <person name="Konstantinidis K.T."/>
            <person name="Eloe-Fadrosh E.A."/>
            <person name="Kyrpides N.C."/>
            <person name="Woyke T."/>
        </authorList>
    </citation>
    <scope>NUCLEOTIDE SEQUENCE</scope>
    <source>
        <strain evidence="3">GVMAG-S-3300013093-109</strain>
    </source>
</reference>
<keyword evidence="2" id="KW-0472">Membrane</keyword>
<accession>A0A6C0KS23</accession>
<organism evidence="3">
    <name type="scientific">viral metagenome</name>
    <dbReference type="NCBI Taxonomy" id="1070528"/>
    <lineage>
        <taxon>unclassified sequences</taxon>
        <taxon>metagenomes</taxon>
        <taxon>organismal metagenomes</taxon>
    </lineage>
</organism>
<evidence type="ECO:0008006" key="4">
    <source>
        <dbReference type="Google" id="ProtNLM"/>
    </source>
</evidence>
<keyword evidence="2" id="KW-0812">Transmembrane</keyword>
<evidence type="ECO:0000313" key="3">
    <source>
        <dbReference type="EMBL" id="QHU20772.1"/>
    </source>
</evidence>
<feature type="transmembrane region" description="Helical" evidence="2">
    <location>
        <begin position="155"/>
        <end position="179"/>
    </location>
</feature>
<feature type="compositionally biased region" description="Polar residues" evidence="1">
    <location>
        <begin position="279"/>
        <end position="289"/>
    </location>
</feature>
<feature type="compositionally biased region" description="Acidic residues" evidence="1">
    <location>
        <begin position="49"/>
        <end position="58"/>
    </location>
</feature>
<feature type="region of interest" description="Disordered" evidence="1">
    <location>
        <begin position="41"/>
        <end position="60"/>
    </location>
</feature>
<feature type="transmembrane region" description="Helical" evidence="2">
    <location>
        <begin position="77"/>
        <end position="98"/>
    </location>
</feature>
<keyword evidence="2" id="KW-1133">Transmembrane helix</keyword>
<feature type="region of interest" description="Disordered" evidence="1">
    <location>
        <begin position="270"/>
        <end position="312"/>
    </location>
</feature>
<evidence type="ECO:0000256" key="2">
    <source>
        <dbReference type="SAM" id="Phobius"/>
    </source>
</evidence>
<proteinExistence type="predicted"/>
<feature type="compositionally biased region" description="Low complexity" evidence="1">
    <location>
        <begin position="291"/>
        <end position="312"/>
    </location>
</feature>